<proteinExistence type="predicted"/>
<dbReference type="GO" id="GO:0003676">
    <property type="term" value="F:nucleic acid binding"/>
    <property type="evidence" value="ECO:0007669"/>
    <property type="project" value="InterPro"/>
</dbReference>
<dbReference type="Proteomes" id="UP000887116">
    <property type="component" value="Unassembled WGS sequence"/>
</dbReference>
<sequence length="81" mass="9431">MEQKTNLKSCFKMDPRTTMCVRRFLGQQQVTELFHPPYSPDLVPADFFLFPRLKWALKGHRFSNTSDIQAAVTKELNIVSK</sequence>
<dbReference type="InterPro" id="IPR036397">
    <property type="entry name" value="RNaseH_sf"/>
</dbReference>
<organism evidence="1 2">
    <name type="scientific">Trichonephila clavata</name>
    <name type="common">Joro spider</name>
    <name type="synonym">Nephila clavata</name>
    <dbReference type="NCBI Taxonomy" id="2740835"/>
    <lineage>
        <taxon>Eukaryota</taxon>
        <taxon>Metazoa</taxon>
        <taxon>Ecdysozoa</taxon>
        <taxon>Arthropoda</taxon>
        <taxon>Chelicerata</taxon>
        <taxon>Arachnida</taxon>
        <taxon>Araneae</taxon>
        <taxon>Araneomorphae</taxon>
        <taxon>Entelegynae</taxon>
        <taxon>Araneoidea</taxon>
        <taxon>Nephilidae</taxon>
        <taxon>Trichonephila</taxon>
    </lineage>
</organism>
<accession>A0A8X6K9T7</accession>
<name>A0A8X6K9T7_TRICU</name>
<evidence type="ECO:0000313" key="2">
    <source>
        <dbReference type="Proteomes" id="UP000887116"/>
    </source>
</evidence>
<keyword evidence="2" id="KW-1185">Reference proteome</keyword>
<dbReference type="AlphaFoldDB" id="A0A8X6K9T7"/>
<dbReference type="OrthoDB" id="6434393at2759"/>
<protein>
    <recommendedName>
        <fullName evidence="3">Transposase</fullName>
    </recommendedName>
</protein>
<evidence type="ECO:0000313" key="1">
    <source>
        <dbReference type="EMBL" id="GFQ67266.1"/>
    </source>
</evidence>
<reference evidence="1" key="1">
    <citation type="submission" date="2020-07" db="EMBL/GenBank/DDBJ databases">
        <title>Multicomponent nature underlies the extraordinary mechanical properties of spider dragline silk.</title>
        <authorList>
            <person name="Kono N."/>
            <person name="Nakamura H."/>
            <person name="Mori M."/>
            <person name="Yoshida Y."/>
            <person name="Ohtoshi R."/>
            <person name="Malay A.D."/>
            <person name="Moran D.A.P."/>
            <person name="Tomita M."/>
            <person name="Numata K."/>
            <person name="Arakawa K."/>
        </authorList>
    </citation>
    <scope>NUCLEOTIDE SEQUENCE</scope>
</reference>
<dbReference type="Gene3D" id="3.30.420.10">
    <property type="entry name" value="Ribonuclease H-like superfamily/Ribonuclease H"/>
    <property type="match status" value="1"/>
</dbReference>
<evidence type="ECO:0008006" key="3">
    <source>
        <dbReference type="Google" id="ProtNLM"/>
    </source>
</evidence>
<gene>
    <name evidence="1" type="ORF">TNCT_133661</name>
</gene>
<comment type="caution">
    <text evidence="1">The sequence shown here is derived from an EMBL/GenBank/DDBJ whole genome shotgun (WGS) entry which is preliminary data.</text>
</comment>
<dbReference type="EMBL" id="BMAO01030320">
    <property type="protein sequence ID" value="GFQ67266.1"/>
    <property type="molecule type" value="Genomic_DNA"/>
</dbReference>